<evidence type="ECO:0000256" key="2">
    <source>
        <dbReference type="ARBA" id="ARBA00010157"/>
    </source>
</evidence>
<evidence type="ECO:0000259" key="8">
    <source>
        <dbReference type="PROSITE" id="PS50156"/>
    </source>
</evidence>
<accession>A0A1C4WTH6</accession>
<feature type="domain" description="SSD" evidence="8">
    <location>
        <begin position="199"/>
        <end position="330"/>
    </location>
</feature>
<dbReference type="PANTHER" id="PTHR33406:SF11">
    <property type="entry name" value="MEMBRANE PROTEIN SCO6666-RELATED"/>
    <property type="match status" value="1"/>
</dbReference>
<evidence type="ECO:0000256" key="7">
    <source>
        <dbReference type="SAM" id="Phobius"/>
    </source>
</evidence>
<feature type="transmembrane region" description="Helical" evidence="7">
    <location>
        <begin position="280"/>
        <end position="302"/>
    </location>
</feature>
<evidence type="ECO:0000256" key="5">
    <source>
        <dbReference type="ARBA" id="ARBA00022989"/>
    </source>
</evidence>
<dbReference type="InterPro" id="IPR004869">
    <property type="entry name" value="MMPL_dom"/>
</dbReference>
<keyword evidence="3" id="KW-1003">Cell membrane</keyword>
<dbReference type="PANTHER" id="PTHR33406">
    <property type="entry name" value="MEMBRANE PROTEIN MJ1562-RELATED"/>
    <property type="match status" value="1"/>
</dbReference>
<comment type="subcellular location">
    <subcellularLocation>
        <location evidence="1">Cell membrane</location>
        <topology evidence="1">Multi-pass membrane protein</topology>
    </subcellularLocation>
</comment>
<dbReference type="InterPro" id="IPR000731">
    <property type="entry name" value="SSD"/>
</dbReference>
<evidence type="ECO:0000256" key="1">
    <source>
        <dbReference type="ARBA" id="ARBA00004651"/>
    </source>
</evidence>
<feature type="transmembrane region" description="Helical" evidence="7">
    <location>
        <begin position="535"/>
        <end position="555"/>
    </location>
</feature>
<evidence type="ECO:0000313" key="10">
    <source>
        <dbReference type="Proteomes" id="UP000198242"/>
    </source>
</evidence>
<feature type="transmembrane region" description="Helical" evidence="7">
    <location>
        <begin position="14"/>
        <end position="34"/>
    </location>
</feature>
<feature type="transmembrane region" description="Helical" evidence="7">
    <location>
        <begin position="231"/>
        <end position="252"/>
    </location>
</feature>
<sequence>MSQRAALALIRRRWIVLVIAVVFLALSGILGGSLERRLSVGGYTDPDTESARATAVLADRFDTGAPNLVLLVRADQGVDDPAVVTAGTRLTERLAAEPGVADVASYWSAGGTPAMRASDGRQAVVVSRLTGDDDQIKDTLARLRRHYHGTVDGLDVRFGGSAEVNQELSDQSQQDLARVEAITFPVTLIVLVLVFGSVVAALLPLALAVVIMLGTILTLRLMTEFTSVSVFAMQVTIGLGLGLAIDYSLLIISRYREELAGGADVPAAIVTSLRTAGRSVLFSAAVVALSLSGLLLFPFYFLRSFAYAGIPVTLLAAVGSLTVLPALLAVLGKRVEKLRVRRPRAARPMHSGFWYRLSTGVMRRPLAVMLLGVAVLAVVGSPILGLRITLPDERVMPRSAESAQVGEQLKTSFDEREFHPLTVVVEGLGADQTAAVGAYAQRLSALPGVRRIDSLAGSFVGGDLVAPPAGAAQRFAVADASYLRVIAETTDPYSADGQQLVRDIRSADAPKPVLVTGSAAELVDSRSSLVDGMPWAFGVVVVSLFVMLFLLTGSVVMPVKALILNTLSLSATFGALVWIFQDGHLRGFFGDFIVTGGIIWTVPLLLFCITFGLSMDYEVFLLSRIKEEYDHTGDNTGAVAAGLERTGRLITAAALLIAIVFLAMASSGITSVKEIGLGMALAVLVDATIIRALLVPAFMRLLGPANWWAPGPLRRFHRRFGLRESIEPAPATAGTSSDTEPASR</sequence>
<protein>
    <submittedName>
        <fullName evidence="9">Putative drug exporter of the RND superfamily</fullName>
    </submittedName>
</protein>
<feature type="transmembrane region" description="Helical" evidence="7">
    <location>
        <begin position="186"/>
        <end position="219"/>
    </location>
</feature>
<keyword evidence="4 7" id="KW-0812">Transmembrane</keyword>
<feature type="transmembrane region" description="Helical" evidence="7">
    <location>
        <begin position="592"/>
        <end position="614"/>
    </location>
</feature>
<evidence type="ECO:0000256" key="6">
    <source>
        <dbReference type="ARBA" id="ARBA00023136"/>
    </source>
</evidence>
<dbReference type="InterPro" id="IPR050545">
    <property type="entry name" value="Mycobact_MmpL"/>
</dbReference>
<reference evidence="10" key="1">
    <citation type="submission" date="2016-06" db="EMBL/GenBank/DDBJ databases">
        <authorList>
            <person name="Varghese N."/>
            <person name="Submissions Spin"/>
        </authorList>
    </citation>
    <scope>NUCLEOTIDE SEQUENCE [LARGE SCALE GENOMIC DNA]</scope>
    <source>
        <strain evidence="10">DSM 43909</strain>
    </source>
</reference>
<keyword evidence="10" id="KW-1185">Reference proteome</keyword>
<dbReference type="OrthoDB" id="7051771at2"/>
<dbReference type="EMBL" id="LT607411">
    <property type="protein sequence ID" value="SCE99469.1"/>
    <property type="molecule type" value="Genomic_DNA"/>
</dbReference>
<evidence type="ECO:0000256" key="4">
    <source>
        <dbReference type="ARBA" id="ARBA00022692"/>
    </source>
</evidence>
<dbReference type="AlphaFoldDB" id="A0A1C4WTH6"/>
<keyword evidence="6 7" id="KW-0472">Membrane</keyword>
<feature type="transmembrane region" description="Helical" evidence="7">
    <location>
        <begin position="308"/>
        <end position="332"/>
    </location>
</feature>
<organism evidence="9 10">
    <name type="scientific">Micromonospora viridifaciens</name>
    <dbReference type="NCBI Taxonomy" id="1881"/>
    <lineage>
        <taxon>Bacteria</taxon>
        <taxon>Bacillati</taxon>
        <taxon>Actinomycetota</taxon>
        <taxon>Actinomycetes</taxon>
        <taxon>Micromonosporales</taxon>
        <taxon>Micromonosporaceae</taxon>
        <taxon>Micromonospora</taxon>
    </lineage>
</organism>
<feature type="transmembrane region" description="Helical" evidence="7">
    <location>
        <begin position="649"/>
        <end position="669"/>
    </location>
</feature>
<dbReference type="Proteomes" id="UP000198242">
    <property type="component" value="Chromosome I"/>
</dbReference>
<comment type="similarity">
    <text evidence="2">Belongs to the resistance-nodulation-cell division (RND) (TC 2.A.6) family. MmpL subfamily.</text>
</comment>
<name>A0A1C4WTH6_MICVI</name>
<proteinExistence type="inferred from homology"/>
<dbReference type="GO" id="GO:0005886">
    <property type="term" value="C:plasma membrane"/>
    <property type="evidence" value="ECO:0007669"/>
    <property type="project" value="UniProtKB-SubCell"/>
</dbReference>
<dbReference type="Gene3D" id="1.20.1640.10">
    <property type="entry name" value="Multidrug efflux transporter AcrB transmembrane domain"/>
    <property type="match status" value="2"/>
</dbReference>
<dbReference type="Pfam" id="PF03176">
    <property type="entry name" value="MMPL"/>
    <property type="match status" value="2"/>
</dbReference>
<evidence type="ECO:0000313" key="9">
    <source>
        <dbReference type="EMBL" id="SCE99469.1"/>
    </source>
</evidence>
<keyword evidence="5 7" id="KW-1133">Transmembrane helix</keyword>
<feature type="transmembrane region" description="Helical" evidence="7">
    <location>
        <begin position="366"/>
        <end position="388"/>
    </location>
</feature>
<dbReference type="RefSeq" id="WP_089006582.1">
    <property type="nucleotide sequence ID" value="NZ_LT607411.1"/>
</dbReference>
<dbReference type="PROSITE" id="PS50156">
    <property type="entry name" value="SSD"/>
    <property type="match status" value="1"/>
</dbReference>
<dbReference type="SUPFAM" id="SSF82866">
    <property type="entry name" value="Multidrug efflux transporter AcrB transmembrane domain"/>
    <property type="match status" value="2"/>
</dbReference>
<feature type="transmembrane region" description="Helical" evidence="7">
    <location>
        <begin position="562"/>
        <end position="580"/>
    </location>
</feature>
<gene>
    <name evidence="9" type="ORF">GA0074695_2738</name>
</gene>
<evidence type="ECO:0000256" key="3">
    <source>
        <dbReference type="ARBA" id="ARBA00022475"/>
    </source>
</evidence>